<dbReference type="EC" id="3.1.1.96" evidence="3 7"/>
<keyword evidence="7" id="KW-0694">RNA-binding</keyword>
<dbReference type="Gene3D" id="3.50.80.10">
    <property type="entry name" value="D-tyrosyl-tRNA(Tyr) deacylase"/>
    <property type="match status" value="1"/>
</dbReference>
<keyword evidence="7" id="KW-0378">Hydrolase</keyword>
<comment type="catalytic activity">
    <reaction evidence="6">
        <text>a D-aminoacyl-tRNA + H2O = a tRNA + a D-alpha-amino acid + H(+)</text>
        <dbReference type="Rhea" id="RHEA:13953"/>
        <dbReference type="Rhea" id="RHEA-COMP:10123"/>
        <dbReference type="Rhea" id="RHEA-COMP:10124"/>
        <dbReference type="ChEBI" id="CHEBI:15377"/>
        <dbReference type="ChEBI" id="CHEBI:15378"/>
        <dbReference type="ChEBI" id="CHEBI:59871"/>
        <dbReference type="ChEBI" id="CHEBI:78442"/>
        <dbReference type="ChEBI" id="CHEBI:79333"/>
        <dbReference type="EC" id="3.1.1.96"/>
    </reaction>
</comment>
<keyword evidence="11" id="KW-1185">Reference proteome</keyword>
<dbReference type="GO" id="GO:0034472">
    <property type="term" value="P:snRNA 3'-end processing"/>
    <property type="evidence" value="ECO:0007669"/>
    <property type="project" value="TreeGrafter"/>
</dbReference>
<comment type="caution">
    <text evidence="10">The sequence shown here is derived from an EMBL/GenBank/DDBJ whole genome shotgun (WGS) entry which is preliminary data.</text>
</comment>
<feature type="region of interest" description="Disordered" evidence="8">
    <location>
        <begin position="1069"/>
        <end position="1111"/>
    </location>
</feature>
<gene>
    <name evidence="10" type="ORF">BGZ70_003421</name>
</gene>
<dbReference type="InterPro" id="IPR016024">
    <property type="entry name" value="ARM-type_fold"/>
</dbReference>
<dbReference type="Pfam" id="PF05348">
    <property type="entry name" value="UMP1"/>
    <property type="match status" value="1"/>
</dbReference>
<protein>
    <recommendedName>
        <fullName evidence="4 7">D-aminoacyl-tRNA deacylase</fullName>
        <ecNumber evidence="3 7">3.1.1.96</ecNumber>
    </recommendedName>
</protein>
<dbReference type="AlphaFoldDB" id="A0A9P6M519"/>
<dbReference type="SUPFAM" id="SSF69500">
    <property type="entry name" value="DTD-like"/>
    <property type="match status" value="1"/>
</dbReference>
<feature type="compositionally biased region" description="Low complexity" evidence="8">
    <location>
        <begin position="1095"/>
        <end position="1107"/>
    </location>
</feature>
<reference evidence="10" key="1">
    <citation type="journal article" date="2020" name="Fungal Divers.">
        <title>Resolving the Mortierellaceae phylogeny through synthesis of multi-gene phylogenetics and phylogenomics.</title>
        <authorList>
            <person name="Vandepol N."/>
            <person name="Liber J."/>
            <person name="Desiro A."/>
            <person name="Na H."/>
            <person name="Kennedy M."/>
            <person name="Barry K."/>
            <person name="Grigoriev I.V."/>
            <person name="Miller A.N."/>
            <person name="O'Donnell K."/>
            <person name="Stajich J.E."/>
            <person name="Bonito G."/>
        </authorList>
    </citation>
    <scope>NUCLEOTIDE SEQUENCE</scope>
    <source>
        <strain evidence="10">CK1249</strain>
    </source>
</reference>
<dbReference type="OrthoDB" id="275783at2759"/>
<evidence type="ECO:0000313" key="10">
    <source>
        <dbReference type="EMBL" id="KAF9966059.1"/>
    </source>
</evidence>
<dbReference type="PANTHER" id="PTHR13322:SF2">
    <property type="entry name" value="INTEGRATOR COMPLEX SUBUNIT 7"/>
    <property type="match status" value="1"/>
</dbReference>
<evidence type="ECO:0000313" key="11">
    <source>
        <dbReference type="Proteomes" id="UP000738359"/>
    </source>
</evidence>
<evidence type="ECO:0000256" key="5">
    <source>
        <dbReference type="ARBA" id="ARBA00047676"/>
    </source>
</evidence>
<evidence type="ECO:0000256" key="1">
    <source>
        <dbReference type="ARBA" id="ARBA00008565"/>
    </source>
</evidence>
<comment type="similarity">
    <text evidence="1">Belongs to the Integrator subunit 7 family.</text>
</comment>
<dbReference type="GO" id="GO:0005737">
    <property type="term" value="C:cytoplasm"/>
    <property type="evidence" value="ECO:0007669"/>
    <property type="project" value="UniProtKB-SubCell"/>
</dbReference>
<dbReference type="GO" id="GO:0051499">
    <property type="term" value="F:D-aminoacyl-tRNA deacylase activity"/>
    <property type="evidence" value="ECO:0007669"/>
    <property type="project" value="UniProtKB-EC"/>
</dbReference>
<evidence type="ECO:0000256" key="4">
    <source>
        <dbReference type="ARBA" id="ARBA00020007"/>
    </source>
</evidence>
<evidence type="ECO:0000256" key="3">
    <source>
        <dbReference type="ARBA" id="ARBA00013056"/>
    </source>
</evidence>
<dbReference type="FunFam" id="3.50.80.10:FF:000001">
    <property type="entry name" value="D-aminoacyl-tRNA deacylase"/>
    <property type="match status" value="1"/>
</dbReference>
<feature type="domain" description="Integrator complex subunit 7 N-terminal" evidence="9">
    <location>
        <begin position="17"/>
        <end position="570"/>
    </location>
</feature>
<dbReference type="Proteomes" id="UP000738359">
    <property type="component" value="Unassembled WGS sequence"/>
</dbReference>
<dbReference type="InterPro" id="IPR003732">
    <property type="entry name" value="Daa-tRNA_deacyls_DTD"/>
</dbReference>
<proteinExistence type="inferred from homology"/>
<evidence type="ECO:0000256" key="2">
    <source>
        <dbReference type="ARBA" id="ARBA00009673"/>
    </source>
</evidence>
<evidence type="ECO:0000259" key="9">
    <source>
        <dbReference type="Pfam" id="PF24436"/>
    </source>
</evidence>
<comment type="catalytic activity">
    <reaction evidence="5">
        <text>glycyl-tRNA(Ala) + H2O = tRNA(Ala) + glycine + H(+)</text>
        <dbReference type="Rhea" id="RHEA:53744"/>
        <dbReference type="Rhea" id="RHEA-COMP:9657"/>
        <dbReference type="Rhea" id="RHEA-COMP:13640"/>
        <dbReference type="ChEBI" id="CHEBI:15377"/>
        <dbReference type="ChEBI" id="CHEBI:15378"/>
        <dbReference type="ChEBI" id="CHEBI:57305"/>
        <dbReference type="ChEBI" id="CHEBI:78442"/>
        <dbReference type="ChEBI" id="CHEBI:78522"/>
        <dbReference type="EC" id="3.1.1.96"/>
    </reaction>
</comment>
<dbReference type="InterPro" id="IPR033060">
    <property type="entry name" value="INTS7"/>
</dbReference>
<dbReference type="GO" id="GO:0032039">
    <property type="term" value="C:integrator complex"/>
    <property type="evidence" value="ECO:0007669"/>
    <property type="project" value="InterPro"/>
</dbReference>
<name>A0A9P6M519_MORAP</name>
<comment type="subcellular location">
    <subcellularLocation>
        <location evidence="7">Cytoplasm</location>
    </subcellularLocation>
</comment>
<dbReference type="InterPro" id="IPR056516">
    <property type="entry name" value="INTS7_N"/>
</dbReference>
<dbReference type="SUPFAM" id="SSF48371">
    <property type="entry name" value="ARM repeat"/>
    <property type="match status" value="1"/>
</dbReference>
<dbReference type="EMBL" id="JAAAHY010000193">
    <property type="protein sequence ID" value="KAF9966059.1"/>
    <property type="molecule type" value="Genomic_DNA"/>
</dbReference>
<comment type="similarity">
    <text evidence="2 7">Belongs to the DTD family.</text>
</comment>
<dbReference type="PANTHER" id="PTHR13322">
    <property type="entry name" value="C1ORF73 PROTEIN"/>
    <property type="match status" value="1"/>
</dbReference>
<dbReference type="NCBIfam" id="TIGR00256">
    <property type="entry name" value="D-aminoacyl-tRNA deacylase"/>
    <property type="match status" value="1"/>
</dbReference>
<organism evidence="10 11">
    <name type="scientific">Mortierella alpina</name>
    <name type="common">Oleaginous fungus</name>
    <name type="synonym">Mortierella renispora</name>
    <dbReference type="NCBI Taxonomy" id="64518"/>
    <lineage>
        <taxon>Eukaryota</taxon>
        <taxon>Fungi</taxon>
        <taxon>Fungi incertae sedis</taxon>
        <taxon>Mucoromycota</taxon>
        <taxon>Mortierellomycotina</taxon>
        <taxon>Mortierellomycetes</taxon>
        <taxon>Mortierellales</taxon>
        <taxon>Mortierellaceae</taxon>
        <taxon>Mortierella</taxon>
    </lineage>
</organism>
<keyword evidence="7" id="KW-0820">tRNA-binding</keyword>
<keyword evidence="7" id="KW-0963">Cytoplasm</keyword>
<evidence type="ECO:0000256" key="7">
    <source>
        <dbReference type="RuleBase" id="RU003470"/>
    </source>
</evidence>
<sequence length="1233" mass="136796">MPSIKSSASAEAGFKRLVELESAYRTQRPSDQLHAIASYPHLFDEFPDPVIINTVILKLADYFRASNNIQRHAILQVFKKSQPHLKKVMNVEETIRRISPQMHSNDPLSRAITLRVLGCMATIVYDRIDVYHNIIHSLDSSEAMEVSAAVYAADKICAQSQKFCAIISGKLAFMVRDSKTPLPLRRRLIRVFGHMFEDITLARLARKTCLDILDLNQDGEYTVAILRTLTRLASHSLVDVDQQIELLLQRANGDAATLPGIRRVSLMCLGSLARKGIEFSPEHIKMIFAIALESEDEKTTLRAMETLNNIFRLTGITTSILLLGEPGLDTMLSYIQMSLQVLERTSASLSSSPTQSRLVLLECFSLLSVILPSYSELADTSSKSSKTSAEQTFHNAVKSATQSMEVFLMRIWSLESGEPRAKLSQQDISHSKAVLWYWINLSLAEEEQVDRVLKALLGWIGMYKDVSVLQAKALLHMARQQPRKMHTVEGLAINLLEAHVDAPDAQTFMLVYRALLASAALYRGSPAEASTFESRLTQILEKFGRTDTTERHTRNQWELYQLGRYSLQAGWASLALTALKNQEKAVLSVPHALWLTSVQTVALIESSLQTVARAFSPTAMEEDVDSNKLDLYSQQQMYVYIIAHLEEIEAYQIDRSFHLRWCTLRQEYLQACQLAVTTLQLLSTSVYTHRQQGSTVHNGASSHIALPGDEIALSSCADMFNDLAHQYTLVRASVSCNAIAESTTTRSAPSQPEHQQADTAIEVLQTMCLILGFALQRVAKILKRAQRTGAIDEKGDSVMDTDQVFDVDPLLIPLLYNQGQGQVQDAGTGKESAGTFAEMFRGSAKLALGFVNERLQGRDLDTLEKGISIVQQLVLQRVVQASVEVNGQQISKIKQGLCVLIGLSVDDTTADVDFMVRKLLSVRVFDSTHNALAAQDSEPSQEPPKMWAKSVVDIGGEILCVSQFTLYGQVVKGSKPDFHLSMKSDTSKQMYHEFLNRLRKAYQADRIKDGEFGAMMLVNIANDGPVTLELDSRKFEYIPVTNQSSPAIAKALKQAKIASASTSAGSSVTSLSLEGTSAAKSRDAPVESKASLRLAPSSKSTSAGSASVLDTSNSYGLHDTMRFGMRQIASEVTEKHPLENRLAEWDNTQMELKMNMARNMYGMHAPIKMAMERSLVVKARGPSMLPQRSNLGLDILNGKDETIDFEDFLNVPEMSTDMVDVHTVMEHQLGLRV</sequence>
<accession>A0A9P6M519</accession>
<evidence type="ECO:0000256" key="6">
    <source>
        <dbReference type="ARBA" id="ARBA00048018"/>
    </source>
</evidence>
<evidence type="ECO:0000256" key="8">
    <source>
        <dbReference type="SAM" id="MobiDB-lite"/>
    </source>
</evidence>
<dbReference type="Pfam" id="PF02580">
    <property type="entry name" value="Tyr_Deacylase"/>
    <property type="match status" value="1"/>
</dbReference>
<dbReference type="Pfam" id="PF24436">
    <property type="entry name" value="INTS7_N"/>
    <property type="match status" value="1"/>
</dbReference>
<dbReference type="InterPro" id="IPR023509">
    <property type="entry name" value="DTD-like_sf"/>
</dbReference>
<dbReference type="GO" id="GO:0000049">
    <property type="term" value="F:tRNA binding"/>
    <property type="evidence" value="ECO:0007669"/>
    <property type="project" value="UniProtKB-KW"/>
</dbReference>